<proteinExistence type="predicted"/>
<organism evidence="3 4">
    <name type="scientific">Pseudo-nitzschia multistriata</name>
    <dbReference type="NCBI Taxonomy" id="183589"/>
    <lineage>
        <taxon>Eukaryota</taxon>
        <taxon>Sar</taxon>
        <taxon>Stramenopiles</taxon>
        <taxon>Ochrophyta</taxon>
        <taxon>Bacillariophyta</taxon>
        <taxon>Bacillariophyceae</taxon>
        <taxon>Bacillariophycidae</taxon>
        <taxon>Bacillariales</taxon>
        <taxon>Bacillariaceae</taxon>
        <taxon>Pseudo-nitzschia</taxon>
    </lineage>
</organism>
<evidence type="ECO:0000256" key="2">
    <source>
        <dbReference type="SAM" id="Phobius"/>
    </source>
</evidence>
<keyword evidence="2" id="KW-0812">Transmembrane</keyword>
<evidence type="ECO:0000313" key="3">
    <source>
        <dbReference type="EMBL" id="VEU44205.1"/>
    </source>
</evidence>
<evidence type="ECO:0000256" key="1">
    <source>
        <dbReference type="SAM" id="MobiDB-lite"/>
    </source>
</evidence>
<evidence type="ECO:0000313" key="4">
    <source>
        <dbReference type="Proteomes" id="UP000291116"/>
    </source>
</evidence>
<protein>
    <submittedName>
        <fullName evidence="3">Uncharacterized protein</fullName>
    </submittedName>
</protein>
<keyword evidence="2" id="KW-1133">Transmembrane helix</keyword>
<feature type="transmembrane region" description="Helical" evidence="2">
    <location>
        <begin position="79"/>
        <end position="101"/>
    </location>
</feature>
<feature type="compositionally biased region" description="Acidic residues" evidence="1">
    <location>
        <begin position="1"/>
        <end position="10"/>
    </location>
</feature>
<accession>A0A448ZQ84</accession>
<gene>
    <name evidence="3" type="ORF">PSNMU_V1.4_AUG-EV-PASAV3_0112850</name>
</gene>
<feature type="transmembrane region" description="Helical" evidence="2">
    <location>
        <begin position="113"/>
        <end position="135"/>
    </location>
</feature>
<feature type="compositionally biased region" description="Basic and acidic residues" evidence="1">
    <location>
        <begin position="25"/>
        <end position="38"/>
    </location>
</feature>
<keyword evidence="2" id="KW-0472">Membrane</keyword>
<sequence length="331" mass="37070">MSETNPEEGDPSAVSSKVEPTQAGDEQKVKKDDGTNKDKGKKKNPVQMTYVSATQIERMVTVSLYMHNLSWKHLSCRQFYWFTMPQAVLTAVASVLAFVATSDALSDDEASKVILNLIVGSTASLVVFLQTMSGLKNYGTRAAMHQGAAVDLKDLLCDLHILKMKMSQVENIDQEYLDMMRGIQPKDPEADAEADKEALKYSETFGTIQSRLTQTLNACKSNIPMEISAAFNGLRTTAHLAMTKANFESFEKIYGHENFLNTYYSKADDILQGEILGSRFFPMKLPYSKVMVKKTMEILYTQFKDYDRHDFGFDSSTDDATNDVEKQGESK</sequence>
<name>A0A448ZQ84_9STRA</name>
<dbReference type="EMBL" id="CAACVS010000627">
    <property type="protein sequence ID" value="VEU44205.1"/>
    <property type="molecule type" value="Genomic_DNA"/>
</dbReference>
<dbReference type="AlphaFoldDB" id="A0A448ZQ84"/>
<feature type="region of interest" description="Disordered" evidence="1">
    <location>
        <begin position="1"/>
        <end position="46"/>
    </location>
</feature>
<dbReference type="Proteomes" id="UP000291116">
    <property type="component" value="Unassembled WGS sequence"/>
</dbReference>
<keyword evidence="4" id="KW-1185">Reference proteome</keyword>
<dbReference type="OrthoDB" id="52935at2759"/>
<reference evidence="3 4" key="1">
    <citation type="submission" date="2019-01" db="EMBL/GenBank/DDBJ databases">
        <authorList>
            <person name="Ferrante I. M."/>
        </authorList>
    </citation>
    <scope>NUCLEOTIDE SEQUENCE [LARGE SCALE GENOMIC DNA]</scope>
    <source>
        <strain evidence="3 4">B856</strain>
    </source>
</reference>